<dbReference type="EMBL" id="LAZR01000302">
    <property type="protein sequence ID" value="KKN75881.1"/>
    <property type="molecule type" value="Genomic_DNA"/>
</dbReference>
<name>A0A0F9VQZ4_9ZZZZ</name>
<sequence length="62" mass="7527">MSKFRYTIKELNEFSDYKLLAAVVLDRQSSCTNIYAPLYQRLQRLYYKLYNHKKLTKVDKTD</sequence>
<evidence type="ECO:0000313" key="1">
    <source>
        <dbReference type="EMBL" id="KKN75881.1"/>
    </source>
</evidence>
<gene>
    <name evidence="1" type="ORF">LCGC14_0375890</name>
</gene>
<dbReference type="AlphaFoldDB" id="A0A0F9VQZ4"/>
<comment type="caution">
    <text evidence="1">The sequence shown here is derived from an EMBL/GenBank/DDBJ whole genome shotgun (WGS) entry which is preliminary data.</text>
</comment>
<accession>A0A0F9VQZ4</accession>
<reference evidence="1" key="1">
    <citation type="journal article" date="2015" name="Nature">
        <title>Complex archaea that bridge the gap between prokaryotes and eukaryotes.</title>
        <authorList>
            <person name="Spang A."/>
            <person name="Saw J.H."/>
            <person name="Jorgensen S.L."/>
            <person name="Zaremba-Niedzwiedzka K."/>
            <person name="Martijn J."/>
            <person name="Lind A.E."/>
            <person name="van Eijk R."/>
            <person name="Schleper C."/>
            <person name="Guy L."/>
            <person name="Ettema T.J."/>
        </authorList>
    </citation>
    <scope>NUCLEOTIDE SEQUENCE</scope>
</reference>
<proteinExistence type="predicted"/>
<protein>
    <submittedName>
        <fullName evidence="1">Uncharacterized protein</fullName>
    </submittedName>
</protein>
<organism evidence="1">
    <name type="scientific">marine sediment metagenome</name>
    <dbReference type="NCBI Taxonomy" id="412755"/>
    <lineage>
        <taxon>unclassified sequences</taxon>
        <taxon>metagenomes</taxon>
        <taxon>ecological metagenomes</taxon>
    </lineage>
</organism>